<dbReference type="EMBL" id="FO203503">
    <property type="protein sequence ID" value="CCK80674.1"/>
    <property type="molecule type" value="Genomic_DNA"/>
</dbReference>
<name>K0N9N9_DESTT</name>
<dbReference type="KEGG" id="dto:TOL2_C25130"/>
<dbReference type="InterPro" id="IPR013321">
    <property type="entry name" value="Arc_rbn_hlx_hlx"/>
</dbReference>
<keyword evidence="2" id="KW-1185">Reference proteome</keyword>
<dbReference type="Gene3D" id="1.10.1220.10">
    <property type="entry name" value="Met repressor-like"/>
    <property type="match status" value="1"/>
</dbReference>
<dbReference type="HOGENOM" id="CLU_154558_12_1_7"/>
<protein>
    <submittedName>
        <fullName evidence="1">Predicted antitoxin, related to RelB</fullName>
    </submittedName>
</protein>
<proteinExistence type="predicted"/>
<dbReference type="GO" id="GO:0006355">
    <property type="term" value="P:regulation of DNA-templated transcription"/>
    <property type="evidence" value="ECO:0007669"/>
    <property type="project" value="InterPro"/>
</dbReference>
<dbReference type="InterPro" id="IPR007337">
    <property type="entry name" value="RelB/DinJ"/>
</dbReference>
<reference evidence="1 2" key="1">
    <citation type="journal article" date="2013" name="Environ. Microbiol.">
        <title>Complete genome, catabolic sub-proteomes and key-metabolites of Desulfobacula toluolica Tol2, a marine, aromatic compound-degrading, sulfate-reducing bacterium.</title>
        <authorList>
            <person name="Wohlbrand L."/>
            <person name="Jacob J.H."/>
            <person name="Kube M."/>
            <person name="Mussmann M."/>
            <person name="Jarling R."/>
            <person name="Beck A."/>
            <person name="Amann R."/>
            <person name="Wilkes H."/>
            <person name="Reinhardt R."/>
            <person name="Rabus R."/>
        </authorList>
    </citation>
    <scope>NUCLEOTIDE SEQUENCE [LARGE SCALE GENOMIC DNA]</scope>
    <source>
        <strain evidence="2">DSM 7467 / Tol2</strain>
    </source>
</reference>
<organism evidence="1 2">
    <name type="scientific">Desulfobacula toluolica (strain DSM 7467 / Tol2)</name>
    <dbReference type="NCBI Taxonomy" id="651182"/>
    <lineage>
        <taxon>Bacteria</taxon>
        <taxon>Pseudomonadati</taxon>
        <taxon>Thermodesulfobacteriota</taxon>
        <taxon>Desulfobacteria</taxon>
        <taxon>Desulfobacterales</taxon>
        <taxon>Desulfobacteraceae</taxon>
        <taxon>Desulfobacula</taxon>
    </lineage>
</organism>
<dbReference type="AlphaFoldDB" id="K0N9N9"/>
<gene>
    <name evidence="1" type="ordered locus">TOL2_C25130</name>
</gene>
<evidence type="ECO:0000313" key="1">
    <source>
        <dbReference type="EMBL" id="CCK80674.1"/>
    </source>
</evidence>
<dbReference type="STRING" id="651182.TOL2_C25130"/>
<sequence>MDAELKSNAENILASLGLTPSQAISVFYKQITFQNGLPFPVKIPEKKLNDVSVAAMKDKDLDEYRSPSNLYDDLGI</sequence>
<accession>K0N9N9</accession>
<evidence type="ECO:0000313" key="2">
    <source>
        <dbReference type="Proteomes" id="UP000007347"/>
    </source>
</evidence>
<dbReference type="Pfam" id="PF04221">
    <property type="entry name" value="RelB"/>
    <property type="match status" value="1"/>
</dbReference>
<dbReference type="Proteomes" id="UP000007347">
    <property type="component" value="Chromosome"/>
</dbReference>
<dbReference type="NCBIfam" id="TIGR02384">
    <property type="entry name" value="RelB_DinJ"/>
    <property type="match status" value="1"/>
</dbReference>